<evidence type="ECO:0000313" key="3">
    <source>
        <dbReference type="Proteomes" id="UP000604241"/>
    </source>
</evidence>
<proteinExistence type="predicted"/>
<gene>
    <name evidence="2" type="ORF">H9657_07685</name>
</gene>
<dbReference type="RefSeq" id="WP_191782042.1">
    <property type="nucleotide sequence ID" value="NZ_JACSQV010000005.1"/>
</dbReference>
<protein>
    <recommendedName>
        <fullName evidence="4">Membrane protein DedA with SNARE-associated domain</fullName>
    </recommendedName>
</protein>
<keyword evidence="1" id="KW-1133">Transmembrane helix</keyword>
<evidence type="ECO:0000313" key="2">
    <source>
        <dbReference type="EMBL" id="MBD7918159.1"/>
    </source>
</evidence>
<feature type="transmembrane region" description="Helical" evidence="1">
    <location>
        <begin position="7"/>
        <end position="30"/>
    </location>
</feature>
<evidence type="ECO:0000256" key="1">
    <source>
        <dbReference type="SAM" id="Phobius"/>
    </source>
</evidence>
<keyword evidence="1" id="KW-0472">Membrane</keyword>
<dbReference type="Proteomes" id="UP000604241">
    <property type="component" value="Unassembled WGS sequence"/>
</dbReference>
<organism evidence="2 3">
    <name type="scientific">Cellulomonas avistercoris</name>
    <dbReference type="NCBI Taxonomy" id="2762242"/>
    <lineage>
        <taxon>Bacteria</taxon>
        <taxon>Bacillati</taxon>
        <taxon>Actinomycetota</taxon>
        <taxon>Actinomycetes</taxon>
        <taxon>Micrococcales</taxon>
        <taxon>Cellulomonadaceae</taxon>
        <taxon>Cellulomonas</taxon>
    </lineage>
</organism>
<feature type="transmembrane region" description="Helical" evidence="1">
    <location>
        <begin position="152"/>
        <end position="172"/>
    </location>
</feature>
<comment type="caution">
    <text evidence="2">The sequence shown here is derived from an EMBL/GenBank/DDBJ whole genome shotgun (WGS) entry which is preliminary data.</text>
</comment>
<feature type="transmembrane region" description="Helical" evidence="1">
    <location>
        <begin position="88"/>
        <end position="110"/>
    </location>
</feature>
<reference evidence="2 3" key="1">
    <citation type="submission" date="2020-08" db="EMBL/GenBank/DDBJ databases">
        <title>A Genomic Blueprint of the Chicken Gut Microbiome.</title>
        <authorList>
            <person name="Gilroy R."/>
            <person name="Ravi A."/>
            <person name="Getino M."/>
            <person name="Pursley I."/>
            <person name="Horton D.L."/>
            <person name="Alikhan N.-F."/>
            <person name="Baker D."/>
            <person name="Gharbi K."/>
            <person name="Hall N."/>
            <person name="Watson M."/>
            <person name="Adriaenssens E.M."/>
            <person name="Foster-Nyarko E."/>
            <person name="Jarju S."/>
            <person name="Secka A."/>
            <person name="Antonio M."/>
            <person name="Oren A."/>
            <person name="Chaudhuri R."/>
            <person name="La Ragione R.M."/>
            <person name="Hildebrand F."/>
            <person name="Pallen M.J."/>
        </authorList>
    </citation>
    <scope>NUCLEOTIDE SEQUENCE [LARGE SCALE GENOMIC DNA]</scope>
    <source>
        <strain evidence="2 3">Sa3CUA2</strain>
    </source>
</reference>
<keyword evidence="1" id="KW-0812">Transmembrane</keyword>
<evidence type="ECO:0008006" key="4">
    <source>
        <dbReference type="Google" id="ProtNLM"/>
    </source>
</evidence>
<sequence>MSSGEVLAVYGLDGLPVAVALACLFTIVMARSHLTYWAGRGVQRGAQLEGGRRRGPRWWQRTVERTARLASTPSARRGVALVHRWGPLAVTLAYATVGIQTAVFAGAGLVRMPYLRFTVASIPGAALWSVIWGTVGAGAVWGAVMLAAGSGWALAAIGLAAVLLVAVTVAGLRRRRTAEPHLAAPAGDARTGRTAARERG</sequence>
<feature type="transmembrane region" description="Helical" evidence="1">
    <location>
        <begin position="122"/>
        <end position="146"/>
    </location>
</feature>
<accession>A0ABR8QCZ7</accession>
<dbReference type="EMBL" id="JACSQV010000005">
    <property type="protein sequence ID" value="MBD7918159.1"/>
    <property type="molecule type" value="Genomic_DNA"/>
</dbReference>
<keyword evidence="3" id="KW-1185">Reference proteome</keyword>
<name>A0ABR8QCZ7_9CELL</name>